<comment type="caution">
    <text evidence="1">The sequence shown here is derived from an EMBL/GenBank/DDBJ whole genome shotgun (WGS) entry which is preliminary data.</text>
</comment>
<proteinExistence type="predicted"/>
<gene>
    <name evidence="1" type="ORF">SCOCK_20040</name>
</gene>
<reference evidence="1" key="1">
    <citation type="submission" date="2021-05" db="EMBL/GenBank/DDBJ databases">
        <authorList>
            <person name="Arsene-Ploetze F."/>
        </authorList>
    </citation>
    <scope>NUCLEOTIDE SEQUENCE</scope>
    <source>
        <strain evidence="1">DSM 42138</strain>
    </source>
</reference>
<name>A0A9W4DMR6_9ACTN</name>
<protein>
    <submittedName>
        <fullName evidence="1">Uncharacterized protein</fullName>
    </submittedName>
</protein>
<organism evidence="1 2">
    <name type="scientific">Actinacidiphila cocklensis</name>
    <dbReference type="NCBI Taxonomy" id="887465"/>
    <lineage>
        <taxon>Bacteria</taxon>
        <taxon>Bacillati</taxon>
        <taxon>Actinomycetota</taxon>
        <taxon>Actinomycetes</taxon>
        <taxon>Kitasatosporales</taxon>
        <taxon>Streptomycetaceae</taxon>
        <taxon>Actinacidiphila</taxon>
    </lineage>
</organism>
<dbReference type="AlphaFoldDB" id="A0A9W4DMR6"/>
<sequence length="42" mass="4916">MDNDVATVAAPLKEVRQRDIRTAAGQLEIDSQLYSWLHKRYR</sequence>
<evidence type="ECO:0000313" key="2">
    <source>
        <dbReference type="Proteomes" id="UP001152519"/>
    </source>
</evidence>
<keyword evidence="2" id="KW-1185">Reference proteome</keyword>
<dbReference type="Proteomes" id="UP001152519">
    <property type="component" value="Unassembled WGS sequence"/>
</dbReference>
<dbReference type="EMBL" id="CAJSLV010000048">
    <property type="protein sequence ID" value="CAG6393009.1"/>
    <property type="molecule type" value="Genomic_DNA"/>
</dbReference>
<evidence type="ECO:0000313" key="1">
    <source>
        <dbReference type="EMBL" id="CAG6393009.1"/>
    </source>
</evidence>
<accession>A0A9W4DMR6</accession>